<feature type="domain" description="Methyl-accepting transducer" evidence="7">
    <location>
        <begin position="279"/>
        <end position="515"/>
    </location>
</feature>
<evidence type="ECO:0000256" key="1">
    <source>
        <dbReference type="ARBA" id="ARBA00022692"/>
    </source>
</evidence>
<reference evidence="9" key="1">
    <citation type="journal article" date="2018" name="Int. J. Syst. Evol. Microbiol.">
        <title>Jatrophihabitans telluris sp. nov., isolated from sediment soil of lava forest wetlands and the emended description of the genus Jatrophihabitans.</title>
        <authorList>
            <person name="Lee K.C."/>
            <person name="Suh M.K."/>
            <person name="Eom M.K."/>
            <person name="Kim K.K."/>
            <person name="Kim J.S."/>
            <person name="Kim D.S."/>
            <person name="Ko S.H."/>
            <person name="Shin Y.K."/>
            <person name="Lee J.S."/>
        </authorList>
    </citation>
    <scope>NUCLEOTIDE SEQUENCE</scope>
    <source>
        <strain evidence="9">N237</strain>
    </source>
</reference>
<evidence type="ECO:0000256" key="6">
    <source>
        <dbReference type="SAM" id="Phobius"/>
    </source>
</evidence>
<proteinExistence type="inferred from homology"/>
<dbReference type="RefSeq" id="WP_249769847.1">
    <property type="nucleotide sequence ID" value="NZ_CP097332.1"/>
</dbReference>
<dbReference type="Proteomes" id="UP001056336">
    <property type="component" value="Chromosome"/>
</dbReference>
<keyword evidence="10" id="KW-1185">Reference proteome</keyword>
<evidence type="ECO:0000256" key="3">
    <source>
        <dbReference type="ARBA" id="ARBA00023224"/>
    </source>
</evidence>
<keyword evidence="6" id="KW-0472">Membrane</keyword>
<sequence>MSALKKSGLGSFLDNRSLLVKMLAAVGVALFAAAAITWVSVASMNSIRTRSAAASSQAMAGERALGDFRESVAKVTGDSLASSIPAYASAGLQAMPGDIKAAQDAVAGLTVALRGTSGEPAAAAATTAWKNLAAFNSSAKKPTSESEGQAIVTEYNSLMAALGRAEAAARTAVDQLVADTNGHSHARQNSAVRTVVLAFVLGSLISLGLALVVARRVRGNLIRVGAVAEGMAAGQLTRRTGLVSTDEVGTMAAALDRATEQLQRDFSQVSVNAGNLASAATGLAHAAASAAGSVEQASGKSGLVATEAQTVSSDVQTMASAGEQMAASIREIGRNAADATQTAARAVDIVNTTNATITRLGTSSSQIGDVVKVITTIAEQTNLLALNATIEAARAGDAGKGFAVVAGEVKDLARETAKATEDITRRVDAIQADTTGAVMAITEFNSIIENINRFQLTIASAVEEQSSTTDDINRTLNSAADSSSQIAASITDIAEATQQTASVVGEASAAAAEVSQLSNELTSLVGRFQL</sequence>
<feature type="transmembrane region" description="Helical" evidence="6">
    <location>
        <begin position="20"/>
        <end position="41"/>
    </location>
</feature>
<dbReference type="Gene3D" id="1.10.287.950">
    <property type="entry name" value="Methyl-accepting chemotaxis protein"/>
    <property type="match status" value="1"/>
</dbReference>
<dbReference type="SUPFAM" id="SSF58104">
    <property type="entry name" value="Methyl-accepting chemotaxis protein (MCP) signaling domain"/>
    <property type="match status" value="1"/>
</dbReference>
<keyword evidence="1 6" id="KW-0812">Transmembrane</keyword>
<evidence type="ECO:0000256" key="4">
    <source>
        <dbReference type="ARBA" id="ARBA00029447"/>
    </source>
</evidence>
<organism evidence="9 10">
    <name type="scientific">Jatrophihabitans telluris</name>
    <dbReference type="NCBI Taxonomy" id="2038343"/>
    <lineage>
        <taxon>Bacteria</taxon>
        <taxon>Bacillati</taxon>
        <taxon>Actinomycetota</taxon>
        <taxon>Actinomycetes</taxon>
        <taxon>Jatrophihabitantales</taxon>
        <taxon>Jatrophihabitantaceae</taxon>
        <taxon>Jatrophihabitans</taxon>
    </lineage>
</organism>
<evidence type="ECO:0000259" key="7">
    <source>
        <dbReference type="PROSITE" id="PS50111"/>
    </source>
</evidence>
<dbReference type="PROSITE" id="PS50885">
    <property type="entry name" value="HAMP"/>
    <property type="match status" value="1"/>
</dbReference>
<evidence type="ECO:0000313" key="10">
    <source>
        <dbReference type="Proteomes" id="UP001056336"/>
    </source>
</evidence>
<feature type="domain" description="HAMP" evidence="8">
    <location>
        <begin position="215"/>
        <end position="267"/>
    </location>
</feature>
<evidence type="ECO:0000313" key="9">
    <source>
        <dbReference type="EMBL" id="UQX87345.1"/>
    </source>
</evidence>
<keyword evidence="2 6" id="KW-1133">Transmembrane helix</keyword>
<dbReference type="PANTHER" id="PTHR32089:SF112">
    <property type="entry name" value="LYSOZYME-LIKE PROTEIN-RELATED"/>
    <property type="match status" value="1"/>
</dbReference>
<evidence type="ECO:0000256" key="2">
    <source>
        <dbReference type="ARBA" id="ARBA00022989"/>
    </source>
</evidence>
<dbReference type="InterPro" id="IPR003660">
    <property type="entry name" value="HAMP_dom"/>
</dbReference>
<accession>A0ABY4QWG0</accession>
<feature type="transmembrane region" description="Helical" evidence="6">
    <location>
        <begin position="195"/>
        <end position="214"/>
    </location>
</feature>
<dbReference type="SMART" id="SM00283">
    <property type="entry name" value="MA"/>
    <property type="match status" value="1"/>
</dbReference>
<comment type="similarity">
    <text evidence="4">Belongs to the methyl-accepting chemotaxis (MCP) protein family.</text>
</comment>
<dbReference type="InterPro" id="IPR004089">
    <property type="entry name" value="MCPsignal_dom"/>
</dbReference>
<reference evidence="9" key="2">
    <citation type="submission" date="2022-05" db="EMBL/GenBank/DDBJ databases">
        <authorList>
            <person name="Kim J.-S."/>
            <person name="Lee K."/>
            <person name="Suh M."/>
            <person name="Eom M."/>
            <person name="Kim J.-S."/>
            <person name="Kim D.-S."/>
            <person name="Ko S.-H."/>
            <person name="Shin Y."/>
            <person name="Lee J.-S."/>
        </authorList>
    </citation>
    <scope>NUCLEOTIDE SEQUENCE</scope>
    <source>
        <strain evidence="9">N237</strain>
    </source>
</reference>
<dbReference type="PANTHER" id="PTHR32089">
    <property type="entry name" value="METHYL-ACCEPTING CHEMOTAXIS PROTEIN MCPB"/>
    <property type="match status" value="1"/>
</dbReference>
<evidence type="ECO:0000256" key="5">
    <source>
        <dbReference type="PROSITE-ProRule" id="PRU00284"/>
    </source>
</evidence>
<dbReference type="PROSITE" id="PS50111">
    <property type="entry name" value="CHEMOTAXIS_TRANSDUC_2"/>
    <property type="match status" value="1"/>
</dbReference>
<name>A0ABY4QWG0_9ACTN</name>
<dbReference type="Pfam" id="PF00015">
    <property type="entry name" value="MCPsignal"/>
    <property type="match status" value="1"/>
</dbReference>
<dbReference type="EMBL" id="CP097332">
    <property type="protein sequence ID" value="UQX87345.1"/>
    <property type="molecule type" value="Genomic_DNA"/>
</dbReference>
<evidence type="ECO:0000259" key="8">
    <source>
        <dbReference type="PROSITE" id="PS50885"/>
    </source>
</evidence>
<protein>
    <submittedName>
        <fullName evidence="9">Methyl-accepting chemotaxis protein</fullName>
    </submittedName>
</protein>
<gene>
    <name evidence="9" type="ORF">M6D93_13685</name>
</gene>
<keyword evidence="3 5" id="KW-0807">Transducer</keyword>